<sequence length="173" mass="17748">MDVSPLLGFRLDMWIPPAPTQRSFKPIGRCCPGGGAWVSSSFSSTAAQGAGSAASSFASAAAVAAAAAATCRCAFGGGGVGGGEEGGGGGWRTQRCSRSGAAAQIAPFHLCSPSTNDVGSEHASGRCTFIRGLLKITAFSHFAHIQNDTAESLLVLWSLRFLKKAFYILLFVS</sequence>
<name>A0A8B7PWP1_HIPAR</name>
<evidence type="ECO:0000313" key="1">
    <source>
        <dbReference type="Proteomes" id="UP000694851"/>
    </source>
</evidence>
<keyword evidence="1" id="KW-1185">Reference proteome</keyword>
<proteinExistence type="predicted"/>
<dbReference type="AlphaFoldDB" id="A0A8B7PWP1"/>
<dbReference type="KEGG" id="hai:109371544"/>
<dbReference type="GeneID" id="109371544"/>
<dbReference type="RefSeq" id="XP_019479653.1">
    <property type="nucleotide sequence ID" value="XM_019624108.1"/>
</dbReference>
<gene>
    <name evidence="2" type="primary">LOC109371544</name>
</gene>
<protein>
    <submittedName>
        <fullName evidence="2">Dual specificity protein phosphatase 8-like</fullName>
    </submittedName>
</protein>
<organism evidence="1 2">
    <name type="scientific">Hipposideros armiger</name>
    <name type="common">Great Himalayan leaf-nosed bat</name>
    <dbReference type="NCBI Taxonomy" id="186990"/>
    <lineage>
        <taxon>Eukaryota</taxon>
        <taxon>Metazoa</taxon>
        <taxon>Chordata</taxon>
        <taxon>Craniata</taxon>
        <taxon>Vertebrata</taxon>
        <taxon>Euteleostomi</taxon>
        <taxon>Mammalia</taxon>
        <taxon>Eutheria</taxon>
        <taxon>Laurasiatheria</taxon>
        <taxon>Chiroptera</taxon>
        <taxon>Yinpterochiroptera</taxon>
        <taxon>Rhinolophoidea</taxon>
        <taxon>Hipposideridae</taxon>
        <taxon>Hipposideros</taxon>
    </lineage>
</organism>
<evidence type="ECO:0000313" key="2">
    <source>
        <dbReference type="RefSeq" id="XP_019479653.1"/>
    </source>
</evidence>
<reference evidence="2" key="1">
    <citation type="submission" date="2025-08" db="UniProtKB">
        <authorList>
            <consortium name="RefSeq"/>
        </authorList>
    </citation>
    <scope>IDENTIFICATION</scope>
    <source>
        <tissue evidence="2">Muscle</tissue>
    </source>
</reference>
<dbReference type="Proteomes" id="UP000694851">
    <property type="component" value="Unplaced"/>
</dbReference>
<accession>A0A8B7PWP1</accession>